<dbReference type="AlphaFoldDB" id="A0A2S9J919"/>
<dbReference type="Proteomes" id="UP000239711">
    <property type="component" value="Unassembled WGS sequence"/>
</dbReference>
<keyword evidence="1" id="KW-0812">Transmembrane</keyword>
<dbReference type="RefSeq" id="WP_105715106.1">
    <property type="nucleotide sequence ID" value="NZ_PVBQ01000001.1"/>
</dbReference>
<keyword evidence="1" id="KW-1133">Transmembrane helix</keyword>
<evidence type="ECO:0000256" key="1">
    <source>
        <dbReference type="SAM" id="Phobius"/>
    </source>
</evidence>
<gene>
    <name evidence="2" type="ORF">C5745_01155</name>
</gene>
<name>A0A2S9J919_9SPHI</name>
<dbReference type="Pfam" id="PF10054">
    <property type="entry name" value="DUF2291"/>
    <property type="match status" value="1"/>
</dbReference>
<organism evidence="2 3">
    <name type="scientific">Sphingobacterium haloxyli</name>
    <dbReference type="NCBI Taxonomy" id="2100533"/>
    <lineage>
        <taxon>Bacteria</taxon>
        <taxon>Pseudomonadati</taxon>
        <taxon>Bacteroidota</taxon>
        <taxon>Sphingobacteriia</taxon>
        <taxon>Sphingobacteriales</taxon>
        <taxon>Sphingobacteriaceae</taxon>
        <taxon>Sphingobacterium</taxon>
    </lineage>
</organism>
<evidence type="ECO:0008006" key="4">
    <source>
        <dbReference type="Google" id="ProtNLM"/>
    </source>
</evidence>
<accession>A0A2S9J919</accession>
<reference evidence="2 3" key="1">
    <citation type="submission" date="2018-02" db="EMBL/GenBank/DDBJ databases">
        <title>The draft genome of Sphingobacterium sp. 5JN-11.</title>
        <authorList>
            <person name="Liu L."/>
            <person name="Li L."/>
            <person name="Liang L."/>
            <person name="Zhang X."/>
            <person name="Wang T."/>
        </authorList>
    </citation>
    <scope>NUCLEOTIDE SEQUENCE [LARGE SCALE GENOMIC DNA]</scope>
    <source>
        <strain evidence="2 3">5JN-11</strain>
    </source>
</reference>
<dbReference type="Gene3D" id="2.40.50.420">
    <property type="entry name" value="Envelope glycoprotein gp160, DUF2291, alpha/beta domain"/>
    <property type="match status" value="1"/>
</dbReference>
<dbReference type="OrthoDB" id="1425705at2"/>
<keyword evidence="3" id="KW-1185">Reference proteome</keyword>
<dbReference type="SUPFAM" id="SSF141318">
    <property type="entry name" value="TM0957-like"/>
    <property type="match status" value="1"/>
</dbReference>
<dbReference type="EMBL" id="PVBQ01000001">
    <property type="protein sequence ID" value="PRD49264.1"/>
    <property type="molecule type" value="Genomic_DNA"/>
</dbReference>
<evidence type="ECO:0000313" key="3">
    <source>
        <dbReference type="Proteomes" id="UP000239711"/>
    </source>
</evidence>
<dbReference type="InterPro" id="IPR036215">
    <property type="entry name" value="TM0957-like_sf"/>
</dbReference>
<sequence>MVKNETYRSPQKRRSLVYGISALIGLVLLYLSFDIVPLDERAETTAGEDVAEMVAVYFEETLPAVMLDAPQPCGLLKTLETEDSNGWEKYGQQTAIGNRYYFLISGQGQVNTVEDDFITVTFGTGEAQCTFRISTVYIFGNEIRDASGKLQLKEVGSLPTFNSLSESINERVRKQVVAPFLKSVKEGKTIQVQGAFALNRRLGWDPDVEIKPIQLQFKD</sequence>
<keyword evidence="1" id="KW-0472">Membrane</keyword>
<dbReference type="InterPro" id="IPR014582">
    <property type="entry name" value="UCP033535_lipo"/>
</dbReference>
<evidence type="ECO:0000313" key="2">
    <source>
        <dbReference type="EMBL" id="PRD49264.1"/>
    </source>
</evidence>
<feature type="transmembrane region" description="Helical" evidence="1">
    <location>
        <begin position="16"/>
        <end position="33"/>
    </location>
</feature>
<proteinExistence type="predicted"/>
<comment type="caution">
    <text evidence="2">The sequence shown here is derived from an EMBL/GenBank/DDBJ whole genome shotgun (WGS) entry which is preliminary data.</text>
</comment>
<protein>
    <recommendedName>
        <fullName evidence="4">DUF2291 domain-containing protein</fullName>
    </recommendedName>
</protein>